<comment type="caution">
    <text evidence="2">The sequence shown here is derived from an EMBL/GenBank/DDBJ whole genome shotgun (WGS) entry which is preliminary data.</text>
</comment>
<gene>
    <name evidence="2" type="ORF">GOODEAATRI_028348</name>
</gene>
<keyword evidence="3" id="KW-1185">Reference proteome</keyword>
<evidence type="ECO:0000256" key="1">
    <source>
        <dbReference type="SAM" id="MobiDB-lite"/>
    </source>
</evidence>
<name>A0ABV0N4Y5_9TELE</name>
<feature type="region of interest" description="Disordered" evidence="1">
    <location>
        <begin position="1"/>
        <end position="31"/>
    </location>
</feature>
<protein>
    <submittedName>
        <fullName evidence="2">Uncharacterized protein</fullName>
    </submittedName>
</protein>
<evidence type="ECO:0000313" key="2">
    <source>
        <dbReference type="EMBL" id="MEQ2166461.1"/>
    </source>
</evidence>
<dbReference type="Proteomes" id="UP001476798">
    <property type="component" value="Unassembled WGS sequence"/>
</dbReference>
<sequence>MRLSGPVPTREKSAEFPQFGERPPGGARKAHVPQDYLGLTDFITAYWADFHKCCSGGRTERENIDLVSVGRFCWKRRGGKGGPLAHLTPPNSTMLCPIWPKLTPLHPIESLYQCVKAQMPSTFH</sequence>
<evidence type="ECO:0000313" key="3">
    <source>
        <dbReference type="Proteomes" id="UP001476798"/>
    </source>
</evidence>
<organism evidence="2 3">
    <name type="scientific">Goodea atripinnis</name>
    <dbReference type="NCBI Taxonomy" id="208336"/>
    <lineage>
        <taxon>Eukaryota</taxon>
        <taxon>Metazoa</taxon>
        <taxon>Chordata</taxon>
        <taxon>Craniata</taxon>
        <taxon>Vertebrata</taxon>
        <taxon>Euteleostomi</taxon>
        <taxon>Actinopterygii</taxon>
        <taxon>Neopterygii</taxon>
        <taxon>Teleostei</taxon>
        <taxon>Neoteleostei</taxon>
        <taxon>Acanthomorphata</taxon>
        <taxon>Ovalentaria</taxon>
        <taxon>Atherinomorphae</taxon>
        <taxon>Cyprinodontiformes</taxon>
        <taxon>Goodeidae</taxon>
        <taxon>Goodea</taxon>
    </lineage>
</organism>
<accession>A0ABV0N4Y5</accession>
<proteinExistence type="predicted"/>
<reference evidence="2 3" key="1">
    <citation type="submission" date="2021-06" db="EMBL/GenBank/DDBJ databases">
        <authorList>
            <person name="Palmer J.M."/>
        </authorList>
    </citation>
    <scope>NUCLEOTIDE SEQUENCE [LARGE SCALE GENOMIC DNA]</scope>
    <source>
        <strain evidence="2 3">GA_2019</strain>
        <tissue evidence="2">Muscle</tissue>
    </source>
</reference>
<dbReference type="EMBL" id="JAHRIO010023901">
    <property type="protein sequence ID" value="MEQ2166461.1"/>
    <property type="molecule type" value="Genomic_DNA"/>
</dbReference>